<accession>A0AAJ0LVC6</accession>
<feature type="compositionally biased region" description="Polar residues" evidence="1">
    <location>
        <begin position="173"/>
        <end position="196"/>
    </location>
</feature>
<organism evidence="5 6">
    <name type="scientific">Extremus antarcticus</name>
    <dbReference type="NCBI Taxonomy" id="702011"/>
    <lineage>
        <taxon>Eukaryota</taxon>
        <taxon>Fungi</taxon>
        <taxon>Dikarya</taxon>
        <taxon>Ascomycota</taxon>
        <taxon>Pezizomycotina</taxon>
        <taxon>Dothideomycetes</taxon>
        <taxon>Dothideomycetidae</taxon>
        <taxon>Mycosphaerellales</taxon>
        <taxon>Extremaceae</taxon>
        <taxon>Extremus</taxon>
    </lineage>
</organism>
<feature type="domain" description="NACHT-NTPase and P-loop NTPases N-terminal" evidence="4">
    <location>
        <begin position="15"/>
        <end position="135"/>
    </location>
</feature>
<name>A0AAJ0LVC6_9PEZI</name>
<dbReference type="GO" id="GO:0043531">
    <property type="term" value="F:ADP binding"/>
    <property type="evidence" value="ECO:0007669"/>
    <property type="project" value="InterPro"/>
</dbReference>
<evidence type="ECO:0000313" key="5">
    <source>
        <dbReference type="EMBL" id="KAK3056559.1"/>
    </source>
</evidence>
<feature type="region of interest" description="Disordered" evidence="1">
    <location>
        <begin position="162"/>
        <end position="196"/>
    </location>
</feature>
<dbReference type="PRINTS" id="PR00364">
    <property type="entry name" value="DISEASERSIST"/>
</dbReference>
<proteinExistence type="predicted"/>
<evidence type="ECO:0000256" key="2">
    <source>
        <dbReference type="SAM" id="SignalP"/>
    </source>
</evidence>
<dbReference type="Pfam" id="PF00931">
    <property type="entry name" value="NB-ARC"/>
    <property type="match status" value="1"/>
</dbReference>
<feature type="domain" description="NB-ARC" evidence="3">
    <location>
        <begin position="264"/>
        <end position="416"/>
    </location>
</feature>
<protein>
    <recommendedName>
        <fullName evidence="7">NACHT-NTPase and P-loop NTPases N-terminal domain-containing protein</fullName>
    </recommendedName>
</protein>
<feature type="chain" id="PRO_5042581992" description="NACHT-NTPase and P-loop NTPases N-terminal domain-containing protein" evidence="2">
    <location>
        <begin position="25"/>
        <end position="543"/>
    </location>
</feature>
<evidence type="ECO:0000259" key="3">
    <source>
        <dbReference type="Pfam" id="PF00931"/>
    </source>
</evidence>
<dbReference type="InterPro" id="IPR031352">
    <property type="entry name" value="SesA"/>
</dbReference>
<dbReference type="PANTHER" id="PTHR35205:SF1">
    <property type="entry name" value="ZU5 DOMAIN-CONTAINING PROTEIN"/>
    <property type="match status" value="1"/>
</dbReference>
<sequence length="543" mass="60148">MAGGVGEAALILGLISSIITVVESTKKIYDAANDKSGLPKAFREVNSKLPLVISVLDEARKQNQNTQQFTSEIEPVLRSCEDEAKDLRTVFDKAIPPDSAPWYERYRKAARAVRPGRTRKVESLMADILKNLQLLQGHHLFRNVATSKELQAALQDILSVARDDPSLPDDPSTTIYSTGQGSNFNTGSGTQKNQQTFGTGATWNIDNYHAAQVDSLSSRDPTLHHQCILLPYETVAAYSPRVELSKSLGEKMQLKYRGPSLAHAVVVTGLGGTGKTQLVLDYVEKHKAEYDTVVWLNASSDQNLRSSFAVCCEELYLKRSTWSSSSSSTRIEDEASVRVALQWFRRRREDQKWLVVLDNADDASQCPYDVVPRGVGGSLIITSCDKRASRLVDDKGESVEVDAMDLDEAVSLLLRSAGISEHKIQGPSRKLPEEIVTDLDRLPLAVSLAGAAISDELLLLDNDVEAILQNYLTDLGQHRDRLLRTENSAGLSSYDKTIWTVWSSTFSAIEKSYPDVPAVQLLTFLTYLDRSFIQHELFRLSAI</sequence>
<evidence type="ECO:0000313" key="6">
    <source>
        <dbReference type="Proteomes" id="UP001271007"/>
    </source>
</evidence>
<evidence type="ECO:0000256" key="1">
    <source>
        <dbReference type="SAM" id="MobiDB-lite"/>
    </source>
</evidence>
<comment type="caution">
    <text evidence="5">The sequence shown here is derived from an EMBL/GenBank/DDBJ whole genome shotgun (WGS) entry which is preliminary data.</text>
</comment>
<feature type="signal peptide" evidence="2">
    <location>
        <begin position="1"/>
        <end position="24"/>
    </location>
</feature>
<dbReference type="PANTHER" id="PTHR35205">
    <property type="entry name" value="NB-ARC AND TPR DOMAIN PROTEIN"/>
    <property type="match status" value="1"/>
</dbReference>
<dbReference type="Proteomes" id="UP001271007">
    <property type="component" value="Unassembled WGS sequence"/>
</dbReference>
<dbReference type="InterPro" id="IPR002182">
    <property type="entry name" value="NB-ARC"/>
</dbReference>
<dbReference type="Pfam" id="PF17107">
    <property type="entry name" value="SesA"/>
    <property type="match status" value="1"/>
</dbReference>
<dbReference type="EMBL" id="JAWDJX010000005">
    <property type="protein sequence ID" value="KAK3056559.1"/>
    <property type="molecule type" value="Genomic_DNA"/>
</dbReference>
<dbReference type="AlphaFoldDB" id="A0AAJ0LVC6"/>
<evidence type="ECO:0000259" key="4">
    <source>
        <dbReference type="Pfam" id="PF17107"/>
    </source>
</evidence>
<dbReference type="Gene3D" id="3.40.50.300">
    <property type="entry name" value="P-loop containing nucleotide triphosphate hydrolases"/>
    <property type="match status" value="1"/>
</dbReference>
<reference evidence="5" key="1">
    <citation type="submission" date="2023-04" db="EMBL/GenBank/DDBJ databases">
        <title>Black Yeasts Isolated from many extreme environments.</title>
        <authorList>
            <person name="Coleine C."/>
            <person name="Stajich J.E."/>
            <person name="Selbmann L."/>
        </authorList>
    </citation>
    <scope>NUCLEOTIDE SEQUENCE</scope>
    <source>
        <strain evidence="5">CCFEE 5312</strain>
    </source>
</reference>
<keyword evidence="6" id="KW-1185">Reference proteome</keyword>
<keyword evidence="2" id="KW-0732">Signal</keyword>
<dbReference type="SUPFAM" id="SSF52540">
    <property type="entry name" value="P-loop containing nucleoside triphosphate hydrolases"/>
    <property type="match status" value="1"/>
</dbReference>
<gene>
    <name evidence="5" type="ORF">LTR09_002352</name>
</gene>
<evidence type="ECO:0008006" key="7">
    <source>
        <dbReference type="Google" id="ProtNLM"/>
    </source>
</evidence>
<dbReference type="InterPro" id="IPR027417">
    <property type="entry name" value="P-loop_NTPase"/>
</dbReference>